<proteinExistence type="predicted"/>
<dbReference type="GO" id="GO:0003677">
    <property type="term" value="F:DNA binding"/>
    <property type="evidence" value="ECO:0007669"/>
    <property type="project" value="InterPro"/>
</dbReference>
<accession>A0A6I0F2S0</accession>
<dbReference type="Gene3D" id="3.90.1750.20">
    <property type="entry name" value="Putative Large Serine Recombinase, Chain B, Domain 2"/>
    <property type="match status" value="1"/>
</dbReference>
<comment type="caution">
    <text evidence="4">The sequence shown here is derived from an EMBL/GenBank/DDBJ whole genome shotgun (WGS) entry which is preliminary data.</text>
</comment>
<organism evidence="4 5">
    <name type="scientific">Heliorestis acidaminivorans</name>
    <dbReference type="NCBI Taxonomy" id="553427"/>
    <lineage>
        <taxon>Bacteria</taxon>
        <taxon>Bacillati</taxon>
        <taxon>Bacillota</taxon>
        <taxon>Clostridia</taxon>
        <taxon>Eubacteriales</taxon>
        <taxon>Heliobacteriaceae</taxon>
        <taxon>Heliorestis</taxon>
    </lineage>
</organism>
<dbReference type="PANTHER" id="PTHR30461">
    <property type="entry name" value="DNA-INVERTASE FROM LAMBDOID PROPHAGE"/>
    <property type="match status" value="1"/>
</dbReference>
<dbReference type="InterPro" id="IPR006119">
    <property type="entry name" value="Resolv_N"/>
</dbReference>
<evidence type="ECO:0000313" key="4">
    <source>
        <dbReference type="EMBL" id="KAB2953713.1"/>
    </source>
</evidence>
<evidence type="ECO:0000256" key="1">
    <source>
        <dbReference type="SAM" id="Coils"/>
    </source>
</evidence>
<dbReference type="PROSITE" id="PS51737">
    <property type="entry name" value="RECOMBINASE_DNA_BIND"/>
    <property type="match status" value="1"/>
</dbReference>
<dbReference type="GO" id="GO:0000150">
    <property type="term" value="F:DNA strand exchange activity"/>
    <property type="evidence" value="ECO:0007669"/>
    <property type="project" value="InterPro"/>
</dbReference>
<dbReference type="OrthoDB" id="9769353at2"/>
<evidence type="ECO:0000259" key="3">
    <source>
        <dbReference type="PROSITE" id="PS51737"/>
    </source>
</evidence>
<reference evidence="4 5" key="1">
    <citation type="submission" date="2019-10" db="EMBL/GenBank/DDBJ databases">
        <title>Whole-genome sequence of the extremophile Heliorestis acidaminivorans DSM 24790.</title>
        <authorList>
            <person name="Kyndt J.A."/>
            <person name="Meyer T.E."/>
        </authorList>
    </citation>
    <scope>NUCLEOTIDE SEQUENCE [LARGE SCALE GENOMIC DNA]</scope>
    <source>
        <strain evidence="4 5">DSM 24790</strain>
    </source>
</reference>
<dbReference type="Gene3D" id="3.40.50.1390">
    <property type="entry name" value="Resolvase, N-terminal catalytic domain"/>
    <property type="match status" value="1"/>
</dbReference>
<feature type="domain" description="Resolvase/invertase-type recombinase catalytic" evidence="2">
    <location>
        <begin position="31"/>
        <end position="179"/>
    </location>
</feature>
<dbReference type="Pfam" id="PF13408">
    <property type="entry name" value="Zn_ribbon_recom"/>
    <property type="match status" value="1"/>
</dbReference>
<dbReference type="InterPro" id="IPR011109">
    <property type="entry name" value="DNA_bind_recombinase_dom"/>
</dbReference>
<dbReference type="Pfam" id="PF00239">
    <property type="entry name" value="Resolvase"/>
    <property type="match status" value="1"/>
</dbReference>
<dbReference type="InterPro" id="IPR025827">
    <property type="entry name" value="Zn_ribbon_recom_dom"/>
</dbReference>
<dbReference type="RefSeq" id="WP_151618626.1">
    <property type="nucleotide sequence ID" value="NZ_WBXO01000002.1"/>
</dbReference>
<protein>
    <submittedName>
        <fullName evidence="4">Recombinase family protein</fullName>
    </submittedName>
</protein>
<dbReference type="SUPFAM" id="SSF53041">
    <property type="entry name" value="Resolvase-like"/>
    <property type="match status" value="1"/>
</dbReference>
<dbReference type="PROSITE" id="PS51736">
    <property type="entry name" value="RECOMBINASES_3"/>
    <property type="match status" value="1"/>
</dbReference>
<feature type="domain" description="Recombinase" evidence="3">
    <location>
        <begin position="188"/>
        <end position="314"/>
    </location>
</feature>
<keyword evidence="1" id="KW-0175">Coiled coil</keyword>
<dbReference type="InterPro" id="IPR038109">
    <property type="entry name" value="DNA_bind_recomb_sf"/>
</dbReference>
<sequence length="561" mass="64864">MSEKRSPKVRVIPAKVRTGRNEANDDGAKKRVAAYARISTNDPSQAGSYDLQVAYYTDFIKSNPNWKLVKIYADDGISGTSIKNRLGFQNLIKDCYEGKIDYILTKSISRFARNTLDCLKFIRELKALGIGIYFEKENIDTLDTKSELFLTILSSMAQEESRSISLNTKWSIMKRFQRGNAHIPTTYFLGYDTDENGNLVINEEEAAVIRRIYSECLAGKGTALIAKGLMKDGILTARGNKKWTPDAVYKILTNEKFTGSALTNKTITIDYLSHKRIRNDGREQQYFIKEHHPAIISEEDWNAVQQELKRRNDMLRNPDGKYAQNYSNRSCFSNILYCAECGHPIVRRRMSSQKNGEKYLFTAWHCRTKTHPQKYKEDCKARYVWESALESEFMNLLSDLKAGKAELLQDAQQVIDEHDLSPTEKERQLNLAAQIKQINEQIQKLTEQSNSSLANIYEASINHLYYEQELLQAEYDELDERRQTSKDMERHLETLLSYLNSLDERESFEEQESFEEEEEGPAFQEEIFRQVVQKGTINKDLKVTLEFKCGITRSFIANRKK</sequence>
<dbReference type="EMBL" id="WBXO01000002">
    <property type="protein sequence ID" value="KAB2953713.1"/>
    <property type="molecule type" value="Genomic_DNA"/>
</dbReference>
<keyword evidence="5" id="KW-1185">Reference proteome</keyword>
<evidence type="ECO:0000313" key="5">
    <source>
        <dbReference type="Proteomes" id="UP000468766"/>
    </source>
</evidence>
<dbReference type="PANTHER" id="PTHR30461:SF23">
    <property type="entry name" value="DNA RECOMBINASE-RELATED"/>
    <property type="match status" value="1"/>
</dbReference>
<dbReference type="CDD" id="cd00338">
    <property type="entry name" value="Ser_Recombinase"/>
    <property type="match status" value="1"/>
</dbReference>
<evidence type="ECO:0000259" key="2">
    <source>
        <dbReference type="PROSITE" id="PS51736"/>
    </source>
</evidence>
<feature type="coiled-coil region" evidence="1">
    <location>
        <begin position="428"/>
        <end position="455"/>
    </location>
</feature>
<dbReference type="InterPro" id="IPR036162">
    <property type="entry name" value="Resolvase-like_N_sf"/>
</dbReference>
<dbReference type="InterPro" id="IPR050639">
    <property type="entry name" value="SSR_resolvase"/>
</dbReference>
<dbReference type="Pfam" id="PF07508">
    <property type="entry name" value="Recombinase"/>
    <property type="match status" value="1"/>
</dbReference>
<dbReference type="Proteomes" id="UP000468766">
    <property type="component" value="Unassembled WGS sequence"/>
</dbReference>
<gene>
    <name evidence="4" type="ORF">F9B85_03585</name>
</gene>
<dbReference type="AlphaFoldDB" id="A0A6I0F2S0"/>
<name>A0A6I0F2S0_9FIRM</name>
<dbReference type="SMART" id="SM00857">
    <property type="entry name" value="Resolvase"/>
    <property type="match status" value="1"/>
</dbReference>